<name>A0A1I0NT45_9RHOB</name>
<reference evidence="1 2" key="1">
    <citation type="submission" date="2016-10" db="EMBL/GenBank/DDBJ databases">
        <authorList>
            <person name="de Groot N.N."/>
        </authorList>
    </citation>
    <scope>NUCLEOTIDE SEQUENCE [LARGE SCALE GENOMIC DNA]</scope>
    <source>
        <strain evidence="1 2">DSM 29439</strain>
    </source>
</reference>
<organism evidence="1 2">
    <name type="scientific">Aliiroseovarius sediminilitoris</name>
    <dbReference type="NCBI Taxonomy" id="1173584"/>
    <lineage>
        <taxon>Bacteria</taxon>
        <taxon>Pseudomonadati</taxon>
        <taxon>Pseudomonadota</taxon>
        <taxon>Alphaproteobacteria</taxon>
        <taxon>Rhodobacterales</taxon>
        <taxon>Paracoccaceae</taxon>
        <taxon>Aliiroseovarius</taxon>
    </lineage>
</organism>
<dbReference type="AlphaFoldDB" id="A0A1I0NT45"/>
<keyword evidence="2" id="KW-1185">Reference proteome</keyword>
<evidence type="ECO:0000313" key="2">
    <source>
        <dbReference type="Proteomes" id="UP000199650"/>
    </source>
</evidence>
<gene>
    <name evidence="1" type="ORF">SAMN05444851_1074</name>
</gene>
<sequence length="36" mass="4150">MLARLRWRSLLMCSPPPMLAYSGRSENQHVSCMLLT</sequence>
<protein>
    <submittedName>
        <fullName evidence="1">Uncharacterized protein</fullName>
    </submittedName>
</protein>
<dbReference type="Proteomes" id="UP000199650">
    <property type="component" value="Unassembled WGS sequence"/>
</dbReference>
<proteinExistence type="predicted"/>
<accession>A0A1I0NT45</accession>
<evidence type="ECO:0000313" key="1">
    <source>
        <dbReference type="EMBL" id="SEW04749.1"/>
    </source>
</evidence>
<dbReference type="EMBL" id="FOJB01000001">
    <property type="protein sequence ID" value="SEW04749.1"/>
    <property type="molecule type" value="Genomic_DNA"/>
</dbReference>